<dbReference type="OrthoDB" id="10254188at2759"/>
<dbReference type="PANTHER" id="PTHR21581:SF6">
    <property type="entry name" value="TRAFFICKING PROTEIN PARTICLE COMPLEX SUBUNIT 12"/>
    <property type="match status" value="1"/>
</dbReference>
<dbReference type="GO" id="GO:0009002">
    <property type="term" value="F:serine-type D-Ala-D-Ala carboxypeptidase activity"/>
    <property type="evidence" value="ECO:0007669"/>
    <property type="project" value="InterPro"/>
</dbReference>
<dbReference type="FunFam" id="3.40.710.10:FF:000091">
    <property type="entry name" value="Uncharacterized protein"/>
    <property type="match status" value="1"/>
</dbReference>
<comment type="caution">
    <text evidence="2">The sequence shown here is derived from an EMBL/GenBank/DDBJ whole genome shotgun (WGS) entry which is preliminary data.</text>
</comment>
<reference evidence="2" key="1">
    <citation type="submission" date="2021-01" db="EMBL/GenBank/DDBJ databases">
        <authorList>
            <consortium name="Genoscope - CEA"/>
            <person name="William W."/>
        </authorList>
    </citation>
    <scope>NUCLEOTIDE SEQUENCE</scope>
</reference>
<organism evidence="2 3">
    <name type="scientific">Paramecium pentaurelia</name>
    <dbReference type="NCBI Taxonomy" id="43138"/>
    <lineage>
        <taxon>Eukaryota</taxon>
        <taxon>Sar</taxon>
        <taxon>Alveolata</taxon>
        <taxon>Ciliophora</taxon>
        <taxon>Intramacronucleata</taxon>
        <taxon>Oligohymenophorea</taxon>
        <taxon>Peniculida</taxon>
        <taxon>Parameciidae</taxon>
        <taxon>Paramecium</taxon>
    </lineage>
</organism>
<keyword evidence="3" id="KW-1185">Reference proteome</keyword>
<dbReference type="Proteomes" id="UP000689195">
    <property type="component" value="Unassembled WGS sequence"/>
</dbReference>
<evidence type="ECO:0000259" key="1">
    <source>
        <dbReference type="Pfam" id="PF00768"/>
    </source>
</evidence>
<gene>
    <name evidence="2" type="ORF">PPENT_87.1.T0370059</name>
</gene>
<dbReference type="Pfam" id="PF00768">
    <property type="entry name" value="Peptidase_S11"/>
    <property type="match status" value="1"/>
</dbReference>
<accession>A0A8S1UDN5</accession>
<name>A0A8S1UDN5_9CILI</name>
<evidence type="ECO:0000313" key="2">
    <source>
        <dbReference type="EMBL" id="CAD8161849.1"/>
    </source>
</evidence>
<feature type="domain" description="Peptidase S11 D-alanyl-D-alanine carboxypeptidase A N-terminal" evidence="1">
    <location>
        <begin position="146"/>
        <end position="377"/>
    </location>
</feature>
<dbReference type="EMBL" id="CAJJDO010000037">
    <property type="protein sequence ID" value="CAD8161849.1"/>
    <property type="molecule type" value="Genomic_DNA"/>
</dbReference>
<dbReference type="GO" id="GO:0006508">
    <property type="term" value="P:proteolysis"/>
    <property type="evidence" value="ECO:0007669"/>
    <property type="project" value="InterPro"/>
</dbReference>
<dbReference type="AlphaFoldDB" id="A0A8S1UDN5"/>
<sequence length="395" mass="45346">MKIDNITPRQYILRLNHHPPDYRLQIQNSPVQKLNKQIDLTNKSITESIKKKIQLRKISQISSYQHYDPINFPQSNTMSIDTKQFHIFTKKNSRANTCIQQLSYTSDYSINHQKQKKPQQPQTAIKRNKRVSPIHIPLCPSNPFGPPITAQSWCIINGKDGSMLAGYNEKLKSQIASITKIMTCWLSLKFISLISLDLDNTYFTVPEAAEIIGGTSAQLQNGDQLNIRDLLYGLMLPSGNDAAITLKYNFEQNIGINFIDEMNNCAKEFGLKSTQYMNPHGLYHKFNYSSALDIGILCYQTLQNEHFANIVKTKIYFSEIIDKFGNIKEILWENTNKLLDNGFQGVKTGQTKEAGPCVVEYYQDNNNSYIIVLLNCKSTDQRWDDTIKLLEWIKQ</sequence>
<proteinExistence type="predicted"/>
<protein>
    <recommendedName>
        <fullName evidence="1">Peptidase S11 D-alanyl-D-alanine carboxypeptidase A N-terminal domain-containing protein</fullName>
    </recommendedName>
</protein>
<evidence type="ECO:0000313" key="3">
    <source>
        <dbReference type="Proteomes" id="UP000689195"/>
    </source>
</evidence>
<dbReference type="PANTHER" id="PTHR21581">
    <property type="entry name" value="D-ALANYL-D-ALANINE CARBOXYPEPTIDASE"/>
    <property type="match status" value="1"/>
</dbReference>
<dbReference type="InterPro" id="IPR001967">
    <property type="entry name" value="Peptidase_S11_N"/>
</dbReference>